<keyword evidence="2" id="KW-1185">Reference proteome</keyword>
<evidence type="ECO:0000313" key="2">
    <source>
        <dbReference type="Proteomes" id="UP000298416"/>
    </source>
</evidence>
<comment type="caution">
    <text evidence="1">The sequence shown here is derived from an EMBL/GenBank/DDBJ whole genome shotgun (WGS) entry which is preliminary data.</text>
</comment>
<dbReference type="EMBL" id="PNBA02000002">
    <property type="protein sequence ID" value="KAG6433852.1"/>
    <property type="molecule type" value="Genomic_DNA"/>
</dbReference>
<dbReference type="Proteomes" id="UP000298416">
    <property type="component" value="Unassembled WGS sequence"/>
</dbReference>
<sequence>MLYSRGYMEYLRCGTIDDSRERLHYVREILRWHLKLNDLRIKGHEAVSIMCEAEISGCNPFTGHTKESRGRRLGYTSLPSTGLLHLSTSLFDF</sequence>
<accession>A0A8X8YNN6</accession>
<evidence type="ECO:0000313" key="1">
    <source>
        <dbReference type="EMBL" id="KAG6433852.1"/>
    </source>
</evidence>
<protein>
    <submittedName>
        <fullName evidence="1">Uncharacterized protein</fullName>
    </submittedName>
</protein>
<name>A0A8X8YNN6_SALSN</name>
<gene>
    <name evidence="1" type="ORF">SASPL_105470</name>
</gene>
<organism evidence="1">
    <name type="scientific">Salvia splendens</name>
    <name type="common">Scarlet sage</name>
    <dbReference type="NCBI Taxonomy" id="180675"/>
    <lineage>
        <taxon>Eukaryota</taxon>
        <taxon>Viridiplantae</taxon>
        <taxon>Streptophyta</taxon>
        <taxon>Embryophyta</taxon>
        <taxon>Tracheophyta</taxon>
        <taxon>Spermatophyta</taxon>
        <taxon>Magnoliopsida</taxon>
        <taxon>eudicotyledons</taxon>
        <taxon>Gunneridae</taxon>
        <taxon>Pentapetalae</taxon>
        <taxon>asterids</taxon>
        <taxon>lamiids</taxon>
        <taxon>Lamiales</taxon>
        <taxon>Lamiaceae</taxon>
        <taxon>Nepetoideae</taxon>
        <taxon>Mentheae</taxon>
        <taxon>Salviinae</taxon>
        <taxon>Salvia</taxon>
        <taxon>Salvia subgen. Calosphace</taxon>
        <taxon>core Calosphace</taxon>
    </lineage>
</organism>
<reference evidence="1" key="1">
    <citation type="submission" date="2018-01" db="EMBL/GenBank/DDBJ databases">
        <authorList>
            <person name="Mao J.F."/>
        </authorList>
    </citation>
    <scope>NUCLEOTIDE SEQUENCE</scope>
    <source>
        <strain evidence="1">Huo1</strain>
        <tissue evidence="1">Leaf</tissue>
    </source>
</reference>
<reference evidence="1" key="2">
    <citation type="submission" date="2020-08" db="EMBL/GenBank/DDBJ databases">
        <title>Plant Genome Project.</title>
        <authorList>
            <person name="Zhang R.-G."/>
        </authorList>
    </citation>
    <scope>NUCLEOTIDE SEQUENCE</scope>
    <source>
        <strain evidence="1">Huo1</strain>
        <tissue evidence="1">Leaf</tissue>
    </source>
</reference>
<dbReference type="AlphaFoldDB" id="A0A8X8YNN6"/>
<proteinExistence type="predicted"/>